<evidence type="ECO:0000313" key="1">
    <source>
        <dbReference type="EnsemblPlants" id="OMERI01G06140.1"/>
    </source>
</evidence>
<reference evidence="1" key="2">
    <citation type="submission" date="2018-05" db="EMBL/GenBank/DDBJ databases">
        <title>OmerRS3 (Oryza meridionalis Reference Sequence Version 3).</title>
        <authorList>
            <person name="Zhang J."/>
            <person name="Kudrna D."/>
            <person name="Lee S."/>
            <person name="Talag J."/>
            <person name="Welchert J."/>
            <person name="Wing R.A."/>
        </authorList>
    </citation>
    <scope>NUCLEOTIDE SEQUENCE [LARGE SCALE GENOMIC DNA]</scope>
    <source>
        <strain evidence="1">cv. OR44</strain>
    </source>
</reference>
<protein>
    <submittedName>
        <fullName evidence="1">Uncharacterized protein</fullName>
    </submittedName>
</protein>
<dbReference type="Proteomes" id="UP000008021">
    <property type="component" value="Chromosome 1"/>
</dbReference>
<reference evidence="1" key="1">
    <citation type="submission" date="2015-04" db="UniProtKB">
        <authorList>
            <consortium name="EnsemblPlants"/>
        </authorList>
    </citation>
    <scope>IDENTIFICATION</scope>
</reference>
<dbReference type="Gramene" id="OMERI01G06140.1">
    <property type="protein sequence ID" value="OMERI01G06140.1"/>
    <property type="gene ID" value="OMERI01G06140"/>
</dbReference>
<dbReference type="AlphaFoldDB" id="A0A0E0BYI6"/>
<proteinExistence type="predicted"/>
<name>A0A0E0BYI6_9ORYZ</name>
<organism evidence="1">
    <name type="scientific">Oryza meridionalis</name>
    <dbReference type="NCBI Taxonomy" id="40149"/>
    <lineage>
        <taxon>Eukaryota</taxon>
        <taxon>Viridiplantae</taxon>
        <taxon>Streptophyta</taxon>
        <taxon>Embryophyta</taxon>
        <taxon>Tracheophyta</taxon>
        <taxon>Spermatophyta</taxon>
        <taxon>Magnoliopsida</taxon>
        <taxon>Liliopsida</taxon>
        <taxon>Poales</taxon>
        <taxon>Poaceae</taxon>
        <taxon>BOP clade</taxon>
        <taxon>Oryzoideae</taxon>
        <taxon>Oryzeae</taxon>
        <taxon>Oryzinae</taxon>
        <taxon>Oryza</taxon>
    </lineage>
</organism>
<sequence length="141" mass="15268">MIAAAGSTLLQLWNYLDRLNIARFKLTLSRDTARPQTDGIGGILGGKVERDSFIAGILGMAYYAVCSLSCKPGSDGLLHRCAIVLLLHEVWEWEGEAAAAAAAEAAAEDRALRGIWAVGLLCRWQPQECSRKLTISCTPLH</sequence>
<evidence type="ECO:0000313" key="2">
    <source>
        <dbReference type="Proteomes" id="UP000008021"/>
    </source>
</evidence>
<dbReference type="HOGENOM" id="CLU_2125057_0_0_1"/>
<dbReference type="EnsemblPlants" id="OMERI01G06140.1">
    <property type="protein sequence ID" value="OMERI01G06140.1"/>
    <property type="gene ID" value="OMERI01G06140"/>
</dbReference>
<keyword evidence="2" id="KW-1185">Reference proteome</keyword>
<accession>A0A0E0BYI6</accession>